<organism evidence="5 6">
    <name type="scientific">Olivibacter ginsenosidimutans</name>
    <dbReference type="NCBI Taxonomy" id="1176537"/>
    <lineage>
        <taxon>Bacteria</taxon>
        <taxon>Pseudomonadati</taxon>
        <taxon>Bacteroidota</taxon>
        <taxon>Sphingobacteriia</taxon>
        <taxon>Sphingobacteriales</taxon>
        <taxon>Sphingobacteriaceae</taxon>
        <taxon>Olivibacter</taxon>
    </lineage>
</organism>
<accession>A0ABP9C693</accession>
<dbReference type="CDD" id="cd16917">
    <property type="entry name" value="HATPase_UhpB-NarQ-NarX-like"/>
    <property type="match status" value="1"/>
</dbReference>
<dbReference type="Gene3D" id="3.30.565.10">
    <property type="entry name" value="Histidine kinase-like ATPase, C-terminal domain"/>
    <property type="match status" value="1"/>
</dbReference>
<dbReference type="PANTHER" id="PTHR24421">
    <property type="entry name" value="NITRATE/NITRITE SENSOR PROTEIN NARX-RELATED"/>
    <property type="match status" value="1"/>
</dbReference>
<keyword evidence="3" id="KW-0902">Two-component regulatory system</keyword>
<dbReference type="SMART" id="SM00387">
    <property type="entry name" value="HATPase_c"/>
    <property type="match status" value="1"/>
</dbReference>
<dbReference type="PROSITE" id="PS50109">
    <property type="entry name" value="HIS_KIN"/>
    <property type="match status" value="1"/>
</dbReference>
<keyword evidence="1" id="KW-0808">Transferase</keyword>
<keyword evidence="6" id="KW-1185">Reference proteome</keyword>
<dbReference type="InterPro" id="IPR005467">
    <property type="entry name" value="His_kinase_dom"/>
</dbReference>
<evidence type="ECO:0000256" key="1">
    <source>
        <dbReference type="ARBA" id="ARBA00022679"/>
    </source>
</evidence>
<evidence type="ECO:0000256" key="2">
    <source>
        <dbReference type="ARBA" id="ARBA00022777"/>
    </source>
</evidence>
<dbReference type="SUPFAM" id="SSF55874">
    <property type="entry name" value="ATPase domain of HSP90 chaperone/DNA topoisomerase II/histidine kinase"/>
    <property type="match status" value="1"/>
</dbReference>
<dbReference type="InterPro" id="IPR036890">
    <property type="entry name" value="HATPase_C_sf"/>
</dbReference>
<evidence type="ECO:0000259" key="4">
    <source>
        <dbReference type="PROSITE" id="PS50109"/>
    </source>
</evidence>
<dbReference type="RefSeq" id="WP_345234405.1">
    <property type="nucleotide sequence ID" value="NZ_BAABIQ010000043.1"/>
</dbReference>
<name>A0ABP9C693_9SPHI</name>
<evidence type="ECO:0000256" key="3">
    <source>
        <dbReference type="ARBA" id="ARBA00023012"/>
    </source>
</evidence>
<sequence length="266" mass="30849">MGVFIFSTFVLLVFSLGYGIYYHKQRMAEQERKLRITQHQQQRQEEQMHYFQAMVQGQERERKRLAIDLHDRLGGLLANIKLLLSKNPNSPLTPELLHQRQTALVKLDTAVNELRRIARNMMPETLLRFGLVAALRDFCEDLEHQGINIVLQTYDFSPDIDKQQQITLYRILQELINNAVKHAHAQYILVQCMQNDDKIYLTVEDDGKGFDVEKEADKKGTGFYTIKNRVAYLNGQLDIQSEPKVGTTITIEFNLQSDATDILTYC</sequence>
<keyword evidence="2" id="KW-0418">Kinase</keyword>
<dbReference type="Proteomes" id="UP001501411">
    <property type="component" value="Unassembled WGS sequence"/>
</dbReference>
<reference evidence="6" key="1">
    <citation type="journal article" date="2019" name="Int. J. Syst. Evol. Microbiol.">
        <title>The Global Catalogue of Microorganisms (GCM) 10K type strain sequencing project: providing services to taxonomists for standard genome sequencing and annotation.</title>
        <authorList>
            <consortium name="The Broad Institute Genomics Platform"/>
            <consortium name="The Broad Institute Genome Sequencing Center for Infectious Disease"/>
            <person name="Wu L."/>
            <person name="Ma J."/>
        </authorList>
    </citation>
    <scope>NUCLEOTIDE SEQUENCE [LARGE SCALE GENOMIC DNA]</scope>
    <source>
        <strain evidence="6">JCM 18200</strain>
    </source>
</reference>
<gene>
    <name evidence="5" type="ORF">GCM10023231_37960</name>
</gene>
<dbReference type="EMBL" id="BAABIQ010000043">
    <property type="protein sequence ID" value="GAA4805201.1"/>
    <property type="molecule type" value="Genomic_DNA"/>
</dbReference>
<evidence type="ECO:0000313" key="5">
    <source>
        <dbReference type="EMBL" id="GAA4805201.1"/>
    </source>
</evidence>
<dbReference type="Pfam" id="PF07730">
    <property type="entry name" value="HisKA_3"/>
    <property type="match status" value="1"/>
</dbReference>
<dbReference type="Gene3D" id="1.20.5.1930">
    <property type="match status" value="1"/>
</dbReference>
<dbReference type="InterPro" id="IPR011712">
    <property type="entry name" value="Sig_transdc_His_kin_sub3_dim/P"/>
</dbReference>
<dbReference type="InterPro" id="IPR050482">
    <property type="entry name" value="Sensor_HK_TwoCompSys"/>
</dbReference>
<protein>
    <recommendedName>
        <fullName evidence="4">Histidine kinase domain-containing protein</fullName>
    </recommendedName>
</protein>
<evidence type="ECO:0000313" key="6">
    <source>
        <dbReference type="Proteomes" id="UP001501411"/>
    </source>
</evidence>
<comment type="caution">
    <text evidence="5">The sequence shown here is derived from an EMBL/GenBank/DDBJ whole genome shotgun (WGS) entry which is preliminary data.</text>
</comment>
<dbReference type="Pfam" id="PF02518">
    <property type="entry name" value="HATPase_c"/>
    <property type="match status" value="1"/>
</dbReference>
<proteinExistence type="predicted"/>
<feature type="domain" description="Histidine kinase" evidence="4">
    <location>
        <begin position="64"/>
        <end position="257"/>
    </location>
</feature>
<dbReference type="InterPro" id="IPR003594">
    <property type="entry name" value="HATPase_dom"/>
</dbReference>